<dbReference type="AlphaFoldDB" id="A0A1M6JMH9"/>
<reference evidence="2 3" key="1">
    <citation type="submission" date="2016-11" db="EMBL/GenBank/DDBJ databases">
        <authorList>
            <person name="Jaros S."/>
            <person name="Januszkiewicz K."/>
            <person name="Wedrychowicz H."/>
        </authorList>
    </citation>
    <scope>NUCLEOTIDE SEQUENCE [LARGE SCALE GENOMIC DNA]</scope>
    <source>
        <strain evidence="2 3">DSM 17477</strain>
    </source>
</reference>
<keyword evidence="3" id="KW-1185">Reference proteome</keyword>
<evidence type="ECO:0000256" key="1">
    <source>
        <dbReference type="SAM" id="Phobius"/>
    </source>
</evidence>
<dbReference type="OrthoDB" id="86125at2"/>
<keyword evidence="1" id="KW-0472">Membrane</keyword>
<dbReference type="GO" id="GO:0015128">
    <property type="term" value="F:gluconate transmembrane transporter activity"/>
    <property type="evidence" value="ECO:0007669"/>
    <property type="project" value="InterPro"/>
</dbReference>
<dbReference type="GO" id="GO:0005886">
    <property type="term" value="C:plasma membrane"/>
    <property type="evidence" value="ECO:0007669"/>
    <property type="project" value="TreeGrafter"/>
</dbReference>
<dbReference type="PANTHER" id="PTHR30354">
    <property type="entry name" value="GNT FAMILY GLUCONATE TRANSPORTER"/>
    <property type="match status" value="1"/>
</dbReference>
<dbReference type="RefSeq" id="WP_073050060.1">
    <property type="nucleotide sequence ID" value="NZ_FQZL01000022.1"/>
</dbReference>
<feature type="transmembrane region" description="Helical" evidence="1">
    <location>
        <begin position="176"/>
        <end position="197"/>
    </location>
</feature>
<feature type="transmembrane region" description="Helical" evidence="1">
    <location>
        <begin position="48"/>
        <end position="76"/>
    </location>
</feature>
<evidence type="ECO:0000313" key="2">
    <source>
        <dbReference type="EMBL" id="SHJ47886.1"/>
    </source>
</evidence>
<feature type="transmembrane region" description="Helical" evidence="1">
    <location>
        <begin position="407"/>
        <end position="427"/>
    </location>
</feature>
<organism evidence="2 3">
    <name type="scientific">Dethiosulfatibacter aminovorans DSM 17477</name>
    <dbReference type="NCBI Taxonomy" id="1121476"/>
    <lineage>
        <taxon>Bacteria</taxon>
        <taxon>Bacillati</taxon>
        <taxon>Bacillota</taxon>
        <taxon>Tissierellia</taxon>
        <taxon>Dethiosulfatibacter</taxon>
    </lineage>
</organism>
<dbReference type="Proteomes" id="UP000184052">
    <property type="component" value="Unassembled WGS sequence"/>
</dbReference>
<feature type="transmembrane region" description="Helical" evidence="1">
    <location>
        <begin position="326"/>
        <end position="352"/>
    </location>
</feature>
<evidence type="ECO:0000313" key="3">
    <source>
        <dbReference type="Proteomes" id="UP000184052"/>
    </source>
</evidence>
<feature type="transmembrane region" description="Helical" evidence="1">
    <location>
        <begin position="285"/>
        <end position="306"/>
    </location>
</feature>
<feature type="transmembrane region" description="Helical" evidence="1">
    <location>
        <begin position="255"/>
        <end position="273"/>
    </location>
</feature>
<feature type="transmembrane region" description="Helical" evidence="1">
    <location>
        <begin position="233"/>
        <end position="249"/>
    </location>
</feature>
<dbReference type="EMBL" id="FQZL01000022">
    <property type="protein sequence ID" value="SHJ47886.1"/>
    <property type="molecule type" value="Genomic_DNA"/>
</dbReference>
<dbReference type="InterPro" id="IPR003474">
    <property type="entry name" value="Glcn_transporter"/>
</dbReference>
<protein>
    <submittedName>
        <fullName evidence="2">H+/gluconate symporter</fullName>
    </submittedName>
</protein>
<accession>A0A1M6JMH9</accession>
<gene>
    <name evidence="2" type="ORF">SAMN02745751_02658</name>
</gene>
<keyword evidence="1" id="KW-0812">Transmembrane</keyword>
<feature type="transmembrane region" description="Helical" evidence="1">
    <location>
        <begin position="97"/>
        <end position="124"/>
    </location>
</feature>
<sequence length="431" mass="45938">MFDILIIVISLVLFSVLAFRRVSAIILGPLISVFLIVFARLPMFDTMIGPYMTAAGGYVQKFFLVFFVGALFGAIYEETKAAEAIAVALVKVTKGKFAAPVVMIITGLLTYGGVSGFVVFFAMYPIALQLFKSTNVSRRLIPAAISAGAWTWSMSGPGSPAIQNVIPMRYLGTGSLAALIPATAAALGQLIMIFIWLEFRTKNLQKRGFEFHDETLKPIDETVHESSELPNPILSAIPAILILLCFNILKMPVEGAVMIGIITATVFLWNKIRSVDNYIAIINKGAANSATAILNTAIVVGFAGVVRVTDGFGNIIAGLKNLKMSPMWFVAITAAIAAGAAGSASGGLGIAYEALKQTYIDMGVNLEYVHRISVIAAGTLDTLPHQGAQITLLAICGLTHKEGYFDIAITQIIIPFIALGLLCIPLASMGL</sequence>
<dbReference type="PANTHER" id="PTHR30354:SF7">
    <property type="entry name" value="BLL7963 PROTEIN"/>
    <property type="match status" value="1"/>
</dbReference>
<proteinExistence type="predicted"/>
<keyword evidence="1" id="KW-1133">Transmembrane helix</keyword>
<name>A0A1M6JMH9_9FIRM</name>